<dbReference type="PROSITE" id="PS50030">
    <property type="entry name" value="UBA"/>
    <property type="match status" value="1"/>
</dbReference>
<evidence type="ECO:0000256" key="2">
    <source>
        <dbReference type="SAM" id="MobiDB-lite"/>
    </source>
</evidence>
<feature type="compositionally biased region" description="Polar residues" evidence="2">
    <location>
        <begin position="464"/>
        <end position="480"/>
    </location>
</feature>
<evidence type="ECO:0000259" key="5">
    <source>
        <dbReference type="PROSITE" id="PS50222"/>
    </source>
</evidence>
<dbReference type="InterPro" id="IPR011992">
    <property type="entry name" value="EF-hand-dom_pair"/>
</dbReference>
<feature type="compositionally biased region" description="Low complexity" evidence="2">
    <location>
        <begin position="1164"/>
        <end position="1174"/>
    </location>
</feature>
<evidence type="ECO:0000313" key="6">
    <source>
        <dbReference type="EMBL" id="SGY39611.1"/>
    </source>
</evidence>
<dbReference type="GO" id="GO:0005886">
    <property type="term" value="C:plasma membrane"/>
    <property type="evidence" value="ECO:0007669"/>
    <property type="project" value="TreeGrafter"/>
</dbReference>
<feature type="compositionally biased region" description="Polar residues" evidence="2">
    <location>
        <begin position="430"/>
        <end position="444"/>
    </location>
</feature>
<feature type="domain" description="EH" evidence="4">
    <location>
        <begin position="19"/>
        <end position="130"/>
    </location>
</feature>
<evidence type="ECO:0000259" key="4">
    <source>
        <dbReference type="PROSITE" id="PS50031"/>
    </source>
</evidence>
<dbReference type="SMART" id="SM00027">
    <property type="entry name" value="EH"/>
    <property type="match status" value="3"/>
</dbReference>
<name>A0A2X0NYE8_9BASI</name>
<dbReference type="InterPro" id="IPR009060">
    <property type="entry name" value="UBA-like_sf"/>
</dbReference>
<feature type="region of interest" description="Disordered" evidence="2">
    <location>
        <begin position="424"/>
        <end position="480"/>
    </location>
</feature>
<dbReference type="GO" id="GO:0005509">
    <property type="term" value="F:calcium ion binding"/>
    <property type="evidence" value="ECO:0007669"/>
    <property type="project" value="InterPro"/>
</dbReference>
<dbReference type="PROSITE" id="PS50222">
    <property type="entry name" value="EF_HAND_2"/>
    <property type="match status" value="1"/>
</dbReference>
<dbReference type="GO" id="GO:0005737">
    <property type="term" value="C:cytoplasm"/>
    <property type="evidence" value="ECO:0007669"/>
    <property type="project" value="TreeGrafter"/>
</dbReference>
<feature type="compositionally biased region" description="Polar residues" evidence="2">
    <location>
        <begin position="276"/>
        <end position="287"/>
    </location>
</feature>
<feature type="compositionally biased region" description="Low complexity" evidence="2">
    <location>
        <begin position="1242"/>
        <end position="1252"/>
    </location>
</feature>
<dbReference type="PANTHER" id="PTHR11216:SF170">
    <property type="entry name" value="DYNAMIN ASSOCIATED PROTEIN 160, ISOFORM D"/>
    <property type="match status" value="1"/>
</dbReference>
<feature type="region of interest" description="Disordered" evidence="2">
    <location>
        <begin position="789"/>
        <end position="828"/>
    </location>
</feature>
<feature type="compositionally biased region" description="Acidic residues" evidence="2">
    <location>
        <begin position="1006"/>
        <end position="1024"/>
    </location>
</feature>
<feature type="compositionally biased region" description="Low complexity" evidence="2">
    <location>
        <begin position="1215"/>
        <end position="1230"/>
    </location>
</feature>
<dbReference type="Gene3D" id="1.10.238.10">
    <property type="entry name" value="EF-hand"/>
    <property type="match status" value="3"/>
</dbReference>
<dbReference type="CDD" id="cd14270">
    <property type="entry name" value="UBA"/>
    <property type="match status" value="1"/>
</dbReference>
<dbReference type="InterPro" id="IPR015940">
    <property type="entry name" value="UBA"/>
</dbReference>
<dbReference type="PANTHER" id="PTHR11216">
    <property type="entry name" value="EH DOMAIN"/>
    <property type="match status" value="1"/>
</dbReference>
<feature type="region of interest" description="Disordered" evidence="2">
    <location>
        <begin position="980"/>
        <end position="1060"/>
    </location>
</feature>
<evidence type="ECO:0000259" key="3">
    <source>
        <dbReference type="PROSITE" id="PS50030"/>
    </source>
</evidence>
<feature type="compositionally biased region" description="Basic and acidic residues" evidence="2">
    <location>
        <begin position="861"/>
        <end position="872"/>
    </location>
</feature>
<keyword evidence="7" id="KW-1185">Reference proteome</keyword>
<dbReference type="GO" id="GO:0006897">
    <property type="term" value="P:endocytosis"/>
    <property type="evidence" value="ECO:0007669"/>
    <property type="project" value="TreeGrafter"/>
</dbReference>
<evidence type="ECO:0000313" key="7">
    <source>
        <dbReference type="Proteomes" id="UP000249464"/>
    </source>
</evidence>
<feature type="region of interest" description="Disordered" evidence="2">
    <location>
        <begin position="112"/>
        <end position="157"/>
    </location>
</feature>
<dbReference type="SUPFAM" id="SSF47473">
    <property type="entry name" value="EF-hand"/>
    <property type="match status" value="3"/>
</dbReference>
<dbReference type="SUPFAM" id="SSF46934">
    <property type="entry name" value="UBA-like"/>
    <property type="match status" value="1"/>
</dbReference>
<feature type="compositionally biased region" description="Low complexity" evidence="2">
    <location>
        <begin position="447"/>
        <end position="460"/>
    </location>
</feature>
<dbReference type="Pfam" id="PF12763">
    <property type="entry name" value="EH"/>
    <property type="match status" value="3"/>
</dbReference>
<feature type="compositionally biased region" description="Polar residues" evidence="2">
    <location>
        <begin position="796"/>
        <end position="806"/>
    </location>
</feature>
<accession>A0A2X0NYE8</accession>
<proteinExistence type="predicted"/>
<feature type="compositionally biased region" description="Low complexity" evidence="2">
    <location>
        <begin position="1181"/>
        <end position="1198"/>
    </location>
</feature>
<feature type="region of interest" description="Disordered" evidence="2">
    <location>
        <begin position="268"/>
        <end position="290"/>
    </location>
</feature>
<feature type="domain" description="EF-hand" evidence="5">
    <location>
        <begin position="349"/>
        <end position="384"/>
    </location>
</feature>
<feature type="compositionally biased region" description="Polar residues" evidence="2">
    <location>
        <begin position="1042"/>
        <end position="1057"/>
    </location>
</feature>
<evidence type="ECO:0000256" key="1">
    <source>
        <dbReference type="SAM" id="Coils"/>
    </source>
</evidence>
<gene>
    <name evidence="6" type="primary">BQ5605_C003g02246</name>
    <name evidence="6" type="ORF">BQ5605_C003G02246</name>
</gene>
<dbReference type="CDD" id="cd00052">
    <property type="entry name" value="EH"/>
    <property type="match status" value="3"/>
</dbReference>
<keyword evidence="1" id="KW-0175">Coiled coil</keyword>
<feature type="domain" description="EH" evidence="4">
    <location>
        <begin position="161"/>
        <end position="204"/>
    </location>
</feature>
<sequence>MSAEALPPTLARYRPAPNEKEAMLHLFNRADTDQLGVLTGDKAVPFFQHSSLPPTLLGEIWQLADPENSGFLSPDRFAIACRLIGHAQAIGADAQIDDSWVATPGPFPKFDGYPIPPNLNKPAAPAASAPSTHSRPSTSALSPLQVPNKAGGPGTSVTNDEKLRYATLFNNSGPVAGLLDGEKARDIFIKSKLPFETLGQIWHVGNSSSGNLADTHSRGALDVADFTVGMHLIQHTMNGSLPSLPAVLNPALYASAISLPVPNTSMPGSPALGSRLPQSPLRQSSVPPRTVSHFAPTSPITPTHPAQIPWEITAQEKLESDGYFDGIDSTRRGAIEGEAAVNFFMQSGLAMDILARVWDLADIRQTGGLNKDEFAVALKLIRDRVGGKEIPAVLPVGLTPPSLRAPTGFAASQAQPQRDLLDLLDDDASPSMSTGPPLRSTSAIVPQGTGSSSHQQQQAGRRSLSPQLTGQQQARTMSPQLTGQATPIYGLQGTIFPQTTGMALSPQATGFANSFGSGQQPLRQSSLADSSGTVITAPTATVTNFFDDNDDADTQAHLSANQTQLKSLEAEHKSAAESATSLAQSRSELEASLSATTTQINELQVKLSQARAAHETERQMVDDLVKRNEEQKAVLARARHELIAAESDLSALRMERSEIEGQLLRDKEDVRAMKKKMADVGHETATFKETLEKLKKEARQQKGFVAISRKQLSTAEGEKEKAETELKAAERSVANGESLAGVEAVEEDSPFDHSHSVVAHNVGHAAAVALPASPPAVVSPVGSVRSNNPFDRWGGISQTVTPQATGDVTAPAPHTREQQPAASSSAPGLPTAVAGAVGAGAIAAAGAVAAGAAGLIGFGKSDKSEAEDKSSAHADTSAAAPIEPSETDPFGVPIERDATAAAPPTSKSAFDAAFDDGFGDDFTVSSAPVVASTASTPAFDDVFNSSFPTEIPATVPPAAEAAVTAEAVPDAIAPVAALDRAESPSVPAEPVSAHEETPVAPSAVEELADEDDSDSSEDEPEIEDAVGTHHRSALAEDEAVVTPTSGSAQTNSVSDSGESFVHVPAAVPETEPIQSIAAPAQVDEPHVAKTEPAPVATAVDAEPFTSTMHDEKISSDDDTFEEASHGDAGQTEAAAASELPGGFPTSLAGPEIRSEPATPVLMSTPTSATPQRRAAPPPPSRSTASFSSTAPSFGTTTADGGPSTFSNADFDDAFGDSFTAAPTTTTTSGTDDFDEAFSDLGPAVPVETASAPSVPPVAAPAHGEFDFDDEVFDFKPDFRETSPSKSVAGTDPAFEDSFASFDSAFDDAPKAGTTTGKALSDSPATGFDFDDTFSGRATTAPTAATLDAAKPDDAEDVKQIVGMGFSRKQALDALEKFDVSFDQSVSLLRPTLMLTVIPSLYPGFQHDVNRATNSLLGM</sequence>
<feature type="region of interest" description="Disordered" evidence="2">
    <location>
        <begin position="861"/>
        <end position="892"/>
    </location>
</feature>
<dbReference type="Gene3D" id="1.10.8.10">
    <property type="entry name" value="DNA helicase RuvA subunit, C-terminal domain"/>
    <property type="match status" value="1"/>
</dbReference>
<dbReference type="STRING" id="796604.A0A2X0NYE8"/>
<feature type="domain" description="UBA" evidence="3">
    <location>
        <begin position="1351"/>
        <end position="1391"/>
    </location>
</feature>
<dbReference type="GO" id="GO:0016197">
    <property type="term" value="P:endosomal transport"/>
    <property type="evidence" value="ECO:0007669"/>
    <property type="project" value="TreeGrafter"/>
</dbReference>
<dbReference type="InterPro" id="IPR002048">
    <property type="entry name" value="EF_hand_dom"/>
</dbReference>
<feature type="compositionally biased region" description="Low complexity" evidence="2">
    <location>
        <begin position="122"/>
        <end position="140"/>
    </location>
</feature>
<organism evidence="6 7">
    <name type="scientific">Microbotryum silenes-dioicae</name>
    <dbReference type="NCBI Taxonomy" id="796604"/>
    <lineage>
        <taxon>Eukaryota</taxon>
        <taxon>Fungi</taxon>
        <taxon>Dikarya</taxon>
        <taxon>Basidiomycota</taxon>
        <taxon>Pucciniomycotina</taxon>
        <taxon>Microbotryomycetes</taxon>
        <taxon>Microbotryales</taxon>
        <taxon>Microbotryaceae</taxon>
        <taxon>Microbotryum</taxon>
    </lineage>
</organism>
<dbReference type="EMBL" id="FQNC01000042">
    <property type="protein sequence ID" value="SGY39611.1"/>
    <property type="molecule type" value="Genomic_DNA"/>
</dbReference>
<feature type="domain" description="EH" evidence="4">
    <location>
        <begin position="316"/>
        <end position="405"/>
    </location>
</feature>
<dbReference type="PROSITE" id="PS50031">
    <property type="entry name" value="EH"/>
    <property type="match status" value="3"/>
</dbReference>
<reference evidence="6 7" key="1">
    <citation type="submission" date="2016-11" db="EMBL/GenBank/DDBJ databases">
        <authorList>
            <person name="Jaros S."/>
            <person name="Januszkiewicz K."/>
            <person name="Wedrychowicz H."/>
        </authorList>
    </citation>
    <scope>NUCLEOTIDE SEQUENCE [LARGE SCALE GENOMIC DNA]</scope>
</reference>
<dbReference type="InterPro" id="IPR000261">
    <property type="entry name" value="EH_dom"/>
</dbReference>
<feature type="coiled-coil region" evidence="1">
    <location>
        <begin position="705"/>
        <end position="739"/>
    </location>
</feature>
<feature type="region of interest" description="Disordered" evidence="2">
    <location>
        <begin position="1079"/>
        <end position="1262"/>
    </location>
</feature>
<protein>
    <submittedName>
        <fullName evidence="6">BQ5605_C003g02246 protein</fullName>
    </submittedName>
</protein>
<dbReference type="Proteomes" id="UP000249464">
    <property type="component" value="Unassembled WGS sequence"/>
</dbReference>
<feature type="coiled-coil region" evidence="1">
    <location>
        <begin position="586"/>
        <end position="655"/>
    </location>
</feature>